<reference evidence="2" key="1">
    <citation type="submission" date="2021-06" db="EMBL/GenBank/DDBJ databases">
        <authorList>
            <person name="Kallberg Y."/>
            <person name="Tangrot J."/>
            <person name="Rosling A."/>
        </authorList>
    </citation>
    <scope>NUCLEOTIDE SEQUENCE</scope>
    <source>
        <strain evidence="2">MA453B</strain>
    </source>
</reference>
<organism evidence="2 3">
    <name type="scientific">Dentiscutata erythropus</name>
    <dbReference type="NCBI Taxonomy" id="1348616"/>
    <lineage>
        <taxon>Eukaryota</taxon>
        <taxon>Fungi</taxon>
        <taxon>Fungi incertae sedis</taxon>
        <taxon>Mucoromycota</taxon>
        <taxon>Glomeromycotina</taxon>
        <taxon>Glomeromycetes</taxon>
        <taxon>Diversisporales</taxon>
        <taxon>Gigasporaceae</taxon>
        <taxon>Dentiscutata</taxon>
    </lineage>
</organism>
<feature type="region of interest" description="Disordered" evidence="1">
    <location>
        <begin position="31"/>
        <end position="65"/>
    </location>
</feature>
<name>A0A9N9HXP7_9GLOM</name>
<comment type="caution">
    <text evidence="2">The sequence shown here is derived from an EMBL/GenBank/DDBJ whole genome shotgun (WGS) entry which is preliminary data.</text>
</comment>
<dbReference type="EMBL" id="CAJVPY010009741">
    <property type="protein sequence ID" value="CAG8711992.1"/>
    <property type="molecule type" value="Genomic_DNA"/>
</dbReference>
<dbReference type="AlphaFoldDB" id="A0A9N9HXP7"/>
<sequence length="125" mass="14320">MPKPSDLKRLQKEKINAACFARNLIDLSSSEEYESINSNSNKDNDSDNYDFIYDNNDDNKFQKSGRPKTYIGLSAWTRQRKKKILKEAAVGSLKITSFFPTNDENEQVGTSENEYSNSESEDEEC</sequence>
<protein>
    <submittedName>
        <fullName evidence="2">25597_t:CDS:1</fullName>
    </submittedName>
</protein>
<proteinExistence type="predicted"/>
<gene>
    <name evidence="2" type="ORF">DERYTH_LOCUS13658</name>
</gene>
<dbReference type="Proteomes" id="UP000789405">
    <property type="component" value="Unassembled WGS sequence"/>
</dbReference>
<accession>A0A9N9HXP7</accession>
<evidence type="ECO:0000313" key="3">
    <source>
        <dbReference type="Proteomes" id="UP000789405"/>
    </source>
</evidence>
<feature type="region of interest" description="Disordered" evidence="1">
    <location>
        <begin position="100"/>
        <end position="125"/>
    </location>
</feature>
<feature type="compositionally biased region" description="Polar residues" evidence="1">
    <location>
        <begin position="100"/>
        <end position="110"/>
    </location>
</feature>
<keyword evidence="3" id="KW-1185">Reference proteome</keyword>
<evidence type="ECO:0000313" key="2">
    <source>
        <dbReference type="EMBL" id="CAG8711992.1"/>
    </source>
</evidence>
<evidence type="ECO:0000256" key="1">
    <source>
        <dbReference type="SAM" id="MobiDB-lite"/>
    </source>
</evidence>